<feature type="binding site" evidence="2">
    <location>
        <position position="86"/>
    </location>
    <ligand>
        <name>Mg(2+)</name>
        <dbReference type="ChEBI" id="CHEBI:18420"/>
        <label>2</label>
    </ligand>
</feature>
<keyword evidence="2" id="KW-0808">Transferase</keyword>
<keyword evidence="2 4" id="KW-0418">Kinase</keyword>
<feature type="binding site" evidence="2">
    <location>
        <position position="93"/>
    </location>
    <ligand>
        <name>substrate</name>
    </ligand>
</feature>
<comment type="catalytic activity">
    <reaction evidence="2">
        <text>thiamine phosphate + ATP = thiamine diphosphate + ADP</text>
        <dbReference type="Rhea" id="RHEA:15913"/>
        <dbReference type="ChEBI" id="CHEBI:30616"/>
        <dbReference type="ChEBI" id="CHEBI:37575"/>
        <dbReference type="ChEBI" id="CHEBI:58937"/>
        <dbReference type="ChEBI" id="CHEBI:456216"/>
        <dbReference type="EC" id="2.7.4.16"/>
    </reaction>
</comment>
<feature type="binding site" evidence="2">
    <location>
        <position position="266"/>
    </location>
    <ligand>
        <name>Mg(2+)</name>
        <dbReference type="ChEBI" id="CHEBI:18420"/>
        <label>3</label>
    </ligand>
</feature>
<feature type="binding site" evidence="2">
    <location>
        <position position="371"/>
    </location>
    <ligand>
        <name>substrate</name>
    </ligand>
</feature>
<dbReference type="Proteomes" id="UP000198412">
    <property type="component" value="Unassembled WGS sequence"/>
</dbReference>
<dbReference type="PIRSF" id="PIRSF005303">
    <property type="entry name" value="Thiam_monoph_kin"/>
    <property type="match status" value="1"/>
</dbReference>
<evidence type="ECO:0000313" key="4">
    <source>
        <dbReference type="EMBL" id="SNR66135.1"/>
    </source>
</evidence>
<accession>A0A238Y4L0</accession>
<feature type="binding site" evidence="2">
    <location>
        <position position="70"/>
    </location>
    <ligand>
        <name>Mg(2+)</name>
        <dbReference type="ChEBI" id="CHEBI:18420"/>
        <label>3</label>
    </ligand>
</feature>
<keyword evidence="2" id="KW-0547">Nucleotide-binding</keyword>
<feature type="binding site" evidence="2">
    <location>
        <position position="268"/>
    </location>
    <ligand>
        <name>ATP</name>
        <dbReference type="ChEBI" id="CHEBI:30616"/>
    </ligand>
</feature>
<comment type="function">
    <text evidence="2">Catalyzes the ATP-dependent phosphorylation of thiamine-monophosphate (TMP) to form thiamine-pyrophosphate (TPP), the active form of vitamin B1.</text>
</comment>
<dbReference type="HAMAP" id="MF_02128">
    <property type="entry name" value="TMP_kinase"/>
    <property type="match status" value="1"/>
</dbReference>
<keyword evidence="2" id="KW-0460">Magnesium</keyword>
<dbReference type="EMBL" id="FZNX01000004">
    <property type="protein sequence ID" value="SNR66135.1"/>
    <property type="molecule type" value="Genomic_DNA"/>
</dbReference>
<dbReference type="Pfam" id="PF00586">
    <property type="entry name" value="AIRS"/>
    <property type="match status" value="1"/>
</dbReference>
<feature type="binding site" evidence="2">
    <location>
        <position position="319"/>
    </location>
    <ligand>
        <name>substrate</name>
    </ligand>
</feature>
<dbReference type="GO" id="GO:0009030">
    <property type="term" value="F:thiamine-phosphate kinase activity"/>
    <property type="evidence" value="ECO:0007669"/>
    <property type="project" value="UniProtKB-UniRule"/>
</dbReference>
<gene>
    <name evidence="2" type="primary">thiL</name>
    <name evidence="4" type="ORF">SAMN04488111_2282</name>
</gene>
<dbReference type="GO" id="GO:0009229">
    <property type="term" value="P:thiamine diphosphate biosynthetic process"/>
    <property type="evidence" value="ECO:0007669"/>
    <property type="project" value="UniProtKB-UniRule"/>
</dbReference>
<keyword evidence="2" id="KW-0067">ATP-binding</keyword>
<dbReference type="SUPFAM" id="SSF55326">
    <property type="entry name" value="PurM N-terminal domain-like"/>
    <property type="match status" value="1"/>
</dbReference>
<organism evidence="4 5">
    <name type="scientific">Lutibacter flavus</name>
    <dbReference type="NCBI Taxonomy" id="691689"/>
    <lineage>
        <taxon>Bacteria</taxon>
        <taxon>Pseudomonadati</taxon>
        <taxon>Bacteroidota</taxon>
        <taxon>Flavobacteriia</taxon>
        <taxon>Flavobacteriales</taxon>
        <taxon>Flavobacteriaceae</taxon>
        <taxon>Lutibacter</taxon>
    </lineage>
</organism>
<proteinExistence type="inferred from homology"/>
<dbReference type="InterPro" id="IPR036921">
    <property type="entry name" value="PurM-like_N_sf"/>
</dbReference>
<dbReference type="PANTHER" id="PTHR30270">
    <property type="entry name" value="THIAMINE-MONOPHOSPHATE KINASE"/>
    <property type="match status" value="1"/>
</dbReference>
<feature type="domain" description="PurM-like N-terminal" evidence="3">
    <location>
        <begin position="68"/>
        <end position="181"/>
    </location>
</feature>
<comment type="similarity">
    <text evidence="2">Belongs to the thiamine-monophosphate kinase family.</text>
</comment>
<keyword evidence="2" id="KW-0479">Metal-binding</keyword>
<sequence>MSYYTIYNVKIDSVIDVIYSKFMIYLCKMIEDKNQSRTSISELGEFGLINHLTKNFKIQNKTTIKGVGDDAAVLEIKNKQVLVTTDLLIEGVHFDLSYMPLKHLGYKAVMVNLSDVYAMNGEASQITVSIAVSNRFPLEALEELYKGIHLACENYKVDLVGGDTTSSTTGLLINITAIGQVNKEDVVYRNTAKPNDLLVVTGDLGAAYLGLQVLEREKQVFEVNPNSQPDLSGYSYLIERQLKPESRKDIVKLLKDLEVKPTSMIDISDGLSSEILHICTQSKVGCDLYEEKLPLDPQVISTCEEFDLNSTTIALSGGEDYELLFTISQEDFPKIKGNPHLTVIGHITDESLGANLVTRAGQKIKLTAQGWNALS</sequence>
<dbReference type="InterPro" id="IPR006283">
    <property type="entry name" value="ThiL-like"/>
</dbReference>
<keyword evidence="1 2" id="KW-0784">Thiamine biosynthesis</keyword>
<dbReference type="InterPro" id="IPR016188">
    <property type="entry name" value="PurM-like_N"/>
</dbReference>
<evidence type="ECO:0000259" key="3">
    <source>
        <dbReference type="Pfam" id="PF00586"/>
    </source>
</evidence>
<dbReference type="GO" id="GO:0005524">
    <property type="term" value="F:ATP binding"/>
    <property type="evidence" value="ECO:0007669"/>
    <property type="project" value="UniProtKB-UniRule"/>
</dbReference>
<feature type="binding site" evidence="2">
    <location>
        <position position="85"/>
    </location>
    <ligand>
        <name>Mg(2+)</name>
        <dbReference type="ChEBI" id="CHEBI:18420"/>
        <label>1</label>
    </ligand>
</feature>
<dbReference type="Gene3D" id="3.90.650.10">
    <property type="entry name" value="PurM-like C-terminal domain"/>
    <property type="match status" value="1"/>
</dbReference>
<name>A0A238Y4L0_9FLAO</name>
<feature type="binding site" evidence="2">
    <location>
        <position position="86"/>
    </location>
    <ligand>
        <name>Mg(2+)</name>
        <dbReference type="ChEBI" id="CHEBI:18420"/>
        <label>1</label>
    </ligand>
</feature>
<reference evidence="5" key="1">
    <citation type="submission" date="2017-06" db="EMBL/GenBank/DDBJ databases">
        <authorList>
            <person name="Varghese N."/>
            <person name="Submissions S."/>
        </authorList>
    </citation>
    <scope>NUCLEOTIDE SEQUENCE [LARGE SCALE GENOMIC DNA]</scope>
    <source>
        <strain evidence="5">DSM 27993</strain>
    </source>
</reference>
<feature type="binding site" evidence="2">
    <location>
        <position position="115"/>
    </location>
    <ligand>
        <name>Mg(2+)</name>
        <dbReference type="ChEBI" id="CHEBI:18420"/>
        <label>4</label>
    </ligand>
</feature>
<dbReference type="PANTHER" id="PTHR30270:SF0">
    <property type="entry name" value="THIAMINE-MONOPHOSPHATE KINASE"/>
    <property type="match status" value="1"/>
</dbReference>
<evidence type="ECO:0000256" key="2">
    <source>
        <dbReference type="HAMAP-Rule" id="MF_02128"/>
    </source>
</evidence>
<dbReference type="NCBIfam" id="TIGR01379">
    <property type="entry name" value="thiL"/>
    <property type="match status" value="1"/>
</dbReference>
<feature type="binding site" evidence="2">
    <location>
        <position position="269"/>
    </location>
    <ligand>
        <name>Mg(2+)</name>
        <dbReference type="ChEBI" id="CHEBI:18420"/>
        <label>5</label>
    </ligand>
</feature>
<dbReference type="CDD" id="cd02194">
    <property type="entry name" value="ThiL"/>
    <property type="match status" value="1"/>
</dbReference>
<feature type="binding site" evidence="2">
    <location>
        <position position="70"/>
    </location>
    <ligand>
        <name>Mg(2+)</name>
        <dbReference type="ChEBI" id="CHEBI:18420"/>
        <label>4</label>
    </ligand>
</feature>
<dbReference type="UniPathway" id="UPA00060">
    <property type="reaction ID" value="UER00142"/>
</dbReference>
<evidence type="ECO:0000313" key="5">
    <source>
        <dbReference type="Proteomes" id="UP000198412"/>
    </source>
</evidence>
<dbReference type="Gene3D" id="3.30.1330.10">
    <property type="entry name" value="PurM-like, N-terminal domain"/>
    <property type="match status" value="1"/>
</dbReference>
<keyword evidence="5" id="KW-1185">Reference proteome</keyword>
<protein>
    <recommendedName>
        <fullName evidence="2">Thiamine-monophosphate kinase</fullName>
        <shortName evidence="2">TMP kinase</shortName>
        <shortName evidence="2">Thiamine-phosphate kinase</shortName>
        <ecNumber evidence="2">2.7.4.16</ecNumber>
    </recommendedName>
</protein>
<dbReference type="GO" id="GO:0009228">
    <property type="term" value="P:thiamine biosynthetic process"/>
    <property type="evidence" value="ECO:0007669"/>
    <property type="project" value="UniProtKB-KW"/>
</dbReference>
<feature type="binding site" evidence="2">
    <location>
        <position position="115"/>
    </location>
    <ligand>
        <name>Mg(2+)</name>
        <dbReference type="ChEBI" id="CHEBI:18420"/>
        <label>2</label>
    </ligand>
</feature>
<feature type="binding site" evidence="2">
    <location>
        <position position="84"/>
    </location>
    <ligand>
        <name>Mg(2+)</name>
        <dbReference type="ChEBI" id="CHEBI:18420"/>
        <label>4</label>
    </ligand>
</feature>
<feature type="binding site" evidence="2">
    <location>
        <position position="115"/>
    </location>
    <ligand>
        <name>Mg(2+)</name>
        <dbReference type="ChEBI" id="CHEBI:18420"/>
        <label>3</label>
    </ligand>
</feature>
<feature type="binding site" evidence="2">
    <location>
        <begin position="162"/>
        <end position="163"/>
    </location>
    <ligand>
        <name>ATP</name>
        <dbReference type="ChEBI" id="CHEBI:30616"/>
    </ligand>
</feature>
<feature type="binding site" evidence="2">
    <location>
        <position position="189"/>
    </location>
    <ligand>
        <name>ATP</name>
        <dbReference type="ChEBI" id="CHEBI:30616"/>
    </ligand>
</feature>
<evidence type="ECO:0000256" key="1">
    <source>
        <dbReference type="ARBA" id="ARBA00022977"/>
    </source>
</evidence>
<dbReference type="InterPro" id="IPR036676">
    <property type="entry name" value="PurM-like_C_sf"/>
</dbReference>
<dbReference type="GO" id="GO:0000287">
    <property type="term" value="F:magnesium ion binding"/>
    <property type="evidence" value="ECO:0007669"/>
    <property type="project" value="UniProtKB-UniRule"/>
</dbReference>
<comment type="miscellaneous">
    <text evidence="2">Reaction mechanism of ThiL seems to utilize a direct, inline transfer of the gamma-phosphate of ATP to TMP rather than a phosphorylated enzyme intermediate.</text>
</comment>
<feature type="binding site" evidence="2">
    <location>
        <position position="145"/>
    </location>
    <ligand>
        <name>ATP</name>
        <dbReference type="ChEBI" id="CHEBI:30616"/>
    </ligand>
</feature>
<feature type="binding site" evidence="2">
    <location>
        <position position="163"/>
    </location>
    <ligand>
        <name>Mg(2+)</name>
        <dbReference type="ChEBI" id="CHEBI:18420"/>
        <label>1</label>
    </ligand>
</feature>
<dbReference type="SUPFAM" id="SSF56042">
    <property type="entry name" value="PurM C-terminal domain-like"/>
    <property type="match status" value="1"/>
</dbReference>
<dbReference type="AlphaFoldDB" id="A0A238Y4L0"/>
<dbReference type="EC" id="2.7.4.16" evidence="2"/>
<comment type="pathway">
    <text evidence="2">Cofactor biosynthesis; thiamine diphosphate biosynthesis; thiamine diphosphate from thiamine phosphate: step 1/1.</text>
</comment>